<evidence type="ECO:0000313" key="1">
    <source>
        <dbReference type="EMBL" id="BBO72689.1"/>
    </source>
</evidence>
<proteinExistence type="predicted"/>
<organism evidence="1 2">
    <name type="scientific">Desulfosarcina widdelii</name>
    <dbReference type="NCBI Taxonomy" id="947919"/>
    <lineage>
        <taxon>Bacteria</taxon>
        <taxon>Pseudomonadati</taxon>
        <taxon>Thermodesulfobacteriota</taxon>
        <taxon>Desulfobacteria</taxon>
        <taxon>Desulfobacterales</taxon>
        <taxon>Desulfosarcinaceae</taxon>
        <taxon>Desulfosarcina</taxon>
    </lineage>
</organism>
<keyword evidence="2" id="KW-1185">Reference proteome</keyword>
<accession>A0A5K7YXD0</accession>
<name>A0A5K7YXD0_9BACT</name>
<dbReference type="Proteomes" id="UP000427769">
    <property type="component" value="Chromosome"/>
</dbReference>
<dbReference type="KEGG" id="dwd:DSCW_01060"/>
<evidence type="ECO:0000313" key="2">
    <source>
        <dbReference type="Proteomes" id="UP000427769"/>
    </source>
</evidence>
<protein>
    <submittedName>
        <fullName evidence="1">Uncharacterized protein</fullName>
    </submittedName>
</protein>
<dbReference type="AlphaFoldDB" id="A0A5K7YXD0"/>
<dbReference type="EMBL" id="AP021875">
    <property type="protein sequence ID" value="BBO72689.1"/>
    <property type="molecule type" value="Genomic_DNA"/>
</dbReference>
<sequence length="69" mass="8087">MFVLEDILGCALKKKESYFKNNSNDIFEDEHKTIEHLSNRLALIYLVTYKSKIDQAIREQKDIIGIKTI</sequence>
<gene>
    <name evidence="1" type="ORF">DSCW_01060</name>
</gene>
<reference evidence="1 2" key="1">
    <citation type="submission" date="2019-11" db="EMBL/GenBank/DDBJ databases">
        <title>Comparative genomics of hydrocarbon-degrading Desulfosarcina strains.</title>
        <authorList>
            <person name="Watanabe M."/>
            <person name="Kojima H."/>
            <person name="Fukui M."/>
        </authorList>
    </citation>
    <scope>NUCLEOTIDE SEQUENCE [LARGE SCALE GENOMIC DNA]</scope>
    <source>
        <strain evidence="1 2">PP31</strain>
    </source>
</reference>